<sequence>MRQQLLQLSQAHLAAESQRLHAHLLARPEFQQAQHISIYLSMDECEPQTFALAEHALALGKAVYVPRCQKGTSVMDMVRVKELSGLARNKWGIAEPDSGEPAVDPRILDFVLVPGVAFDRFGGRCGHGKGYYDRYLARLSPNAFTCAICLSEQIIDLVPTTAQDAKPHLLLSPNGIEYP</sequence>
<dbReference type="Proteomes" id="UP001139981">
    <property type="component" value="Unassembled WGS sequence"/>
</dbReference>
<name>A0ACC1M4K4_9FUNG</name>
<keyword evidence="2" id="KW-1185">Reference proteome</keyword>
<evidence type="ECO:0000313" key="2">
    <source>
        <dbReference type="Proteomes" id="UP001139981"/>
    </source>
</evidence>
<comment type="caution">
    <text evidence="1">The sequence shown here is derived from an EMBL/GenBank/DDBJ whole genome shotgun (WGS) entry which is preliminary data.</text>
</comment>
<gene>
    <name evidence="1" type="ORF">IWW38_002078</name>
</gene>
<evidence type="ECO:0000313" key="1">
    <source>
        <dbReference type="EMBL" id="KAJ2896253.1"/>
    </source>
</evidence>
<dbReference type="EMBL" id="JANBVB010000213">
    <property type="protein sequence ID" value="KAJ2896253.1"/>
    <property type="molecule type" value="Genomic_DNA"/>
</dbReference>
<organism evidence="1 2">
    <name type="scientific">Coemansia aciculifera</name>
    <dbReference type="NCBI Taxonomy" id="417176"/>
    <lineage>
        <taxon>Eukaryota</taxon>
        <taxon>Fungi</taxon>
        <taxon>Fungi incertae sedis</taxon>
        <taxon>Zoopagomycota</taxon>
        <taxon>Kickxellomycotina</taxon>
        <taxon>Kickxellomycetes</taxon>
        <taxon>Kickxellales</taxon>
        <taxon>Kickxellaceae</taxon>
        <taxon>Coemansia</taxon>
    </lineage>
</organism>
<reference evidence="1" key="1">
    <citation type="submission" date="2022-07" db="EMBL/GenBank/DDBJ databases">
        <title>Phylogenomic reconstructions and comparative analyses of Kickxellomycotina fungi.</title>
        <authorList>
            <person name="Reynolds N.K."/>
            <person name="Stajich J.E."/>
            <person name="Barry K."/>
            <person name="Grigoriev I.V."/>
            <person name="Crous P."/>
            <person name="Smith M.E."/>
        </authorList>
    </citation>
    <scope>NUCLEOTIDE SEQUENCE</scope>
    <source>
        <strain evidence="1">CBS 190363</strain>
    </source>
</reference>
<proteinExistence type="predicted"/>
<accession>A0ACC1M4K4</accession>
<protein>
    <submittedName>
        <fullName evidence="1">Uncharacterized protein</fullName>
    </submittedName>
</protein>